<comment type="caution">
    <text evidence="12">The sequence shown here is derived from an EMBL/GenBank/DDBJ whole genome shotgun (WGS) entry which is preliminary data.</text>
</comment>
<keyword evidence="8" id="KW-0963">Cytoplasm</keyword>
<dbReference type="SUPFAM" id="SSF52540">
    <property type="entry name" value="P-loop containing nucleoside triphosphate hydrolases"/>
    <property type="match status" value="1"/>
</dbReference>
<keyword evidence="6 8" id="KW-0342">GTP-binding</keyword>
<dbReference type="InterPro" id="IPR053905">
    <property type="entry name" value="EF-G-like_DII"/>
</dbReference>
<evidence type="ECO:0000256" key="7">
    <source>
        <dbReference type="ARBA" id="ARBA00025162"/>
    </source>
</evidence>
<dbReference type="InterPro" id="IPR036925">
    <property type="entry name" value="TIF_IF2_dom3_sf"/>
</dbReference>
<evidence type="ECO:0000313" key="13">
    <source>
        <dbReference type="Proteomes" id="UP001524478"/>
    </source>
</evidence>
<dbReference type="SUPFAM" id="SSF50447">
    <property type="entry name" value="Translation proteins"/>
    <property type="match status" value="2"/>
</dbReference>
<dbReference type="CDD" id="cd03702">
    <property type="entry name" value="IF2_mtIF2_II"/>
    <property type="match status" value="1"/>
</dbReference>
<dbReference type="NCBIfam" id="TIGR00487">
    <property type="entry name" value="IF-2"/>
    <property type="match status" value="1"/>
</dbReference>
<evidence type="ECO:0000256" key="3">
    <source>
        <dbReference type="ARBA" id="ARBA00022540"/>
    </source>
</evidence>
<dbReference type="InterPro" id="IPR006847">
    <property type="entry name" value="IF2_N"/>
</dbReference>
<evidence type="ECO:0000256" key="4">
    <source>
        <dbReference type="ARBA" id="ARBA00022741"/>
    </source>
</evidence>
<dbReference type="Gene3D" id="3.40.50.300">
    <property type="entry name" value="P-loop containing nucleotide triphosphate hydrolases"/>
    <property type="match status" value="1"/>
</dbReference>
<dbReference type="EMBL" id="JANGAC010000001">
    <property type="protein sequence ID" value="MCQ4921751.1"/>
    <property type="molecule type" value="Genomic_DNA"/>
</dbReference>
<dbReference type="InterPro" id="IPR027417">
    <property type="entry name" value="P-loop_NTPase"/>
</dbReference>
<feature type="region of interest" description="G-domain" evidence="8">
    <location>
        <begin position="220"/>
        <end position="368"/>
    </location>
</feature>
<protein>
    <recommendedName>
        <fullName evidence="2 8">Translation initiation factor IF-2</fullName>
    </recommendedName>
</protein>
<dbReference type="Pfam" id="PF11987">
    <property type="entry name" value="IF-2"/>
    <property type="match status" value="1"/>
</dbReference>
<dbReference type="SUPFAM" id="SSF52156">
    <property type="entry name" value="Initiation factor IF2/eIF5b, domain 3"/>
    <property type="match status" value="1"/>
</dbReference>
<accession>A0ABT1S5K1</accession>
<dbReference type="Gene3D" id="2.40.30.10">
    <property type="entry name" value="Translation factors"/>
    <property type="match status" value="2"/>
</dbReference>
<evidence type="ECO:0000256" key="2">
    <source>
        <dbReference type="ARBA" id="ARBA00020675"/>
    </source>
</evidence>
<dbReference type="InterPro" id="IPR005225">
    <property type="entry name" value="Small_GTP-bd"/>
</dbReference>
<dbReference type="Proteomes" id="UP001524478">
    <property type="component" value="Unassembled WGS sequence"/>
</dbReference>
<dbReference type="NCBIfam" id="TIGR00231">
    <property type="entry name" value="small_GTP"/>
    <property type="match status" value="1"/>
</dbReference>
<dbReference type="InterPro" id="IPR023115">
    <property type="entry name" value="TIF_IF2_dom3"/>
</dbReference>
<dbReference type="Pfam" id="PF00009">
    <property type="entry name" value="GTP_EFTU"/>
    <property type="match status" value="1"/>
</dbReference>
<evidence type="ECO:0000313" key="12">
    <source>
        <dbReference type="EMBL" id="MCQ4921751.1"/>
    </source>
</evidence>
<comment type="function">
    <text evidence="7 8 9">One of the essential components for the initiation of protein synthesis. Protects formylmethionyl-tRNA from spontaneous hydrolysis and promotes its binding to the 30S ribosomal subunits. Also involved in the hydrolysis of GTP during the formation of the 70S ribosomal complex.</text>
</comment>
<dbReference type="InterPro" id="IPR044145">
    <property type="entry name" value="IF2_II"/>
</dbReference>
<dbReference type="CDD" id="cd03692">
    <property type="entry name" value="mtIF2_IVc"/>
    <property type="match status" value="1"/>
</dbReference>
<dbReference type="Gene3D" id="3.40.50.10050">
    <property type="entry name" value="Translation initiation factor IF- 2, domain 3"/>
    <property type="match status" value="1"/>
</dbReference>
<feature type="domain" description="Tr-type G" evidence="11">
    <location>
        <begin position="217"/>
        <end position="384"/>
    </location>
</feature>
<dbReference type="RefSeq" id="WP_256310218.1">
    <property type="nucleotide sequence ID" value="NZ_JANGAC010000001.1"/>
</dbReference>
<organism evidence="12 13">
    <name type="scientific">Tissierella carlieri</name>
    <dbReference type="NCBI Taxonomy" id="689904"/>
    <lineage>
        <taxon>Bacteria</taxon>
        <taxon>Bacillati</taxon>
        <taxon>Bacillota</taxon>
        <taxon>Tissierellia</taxon>
        <taxon>Tissierellales</taxon>
        <taxon>Tissierellaceae</taxon>
        <taxon>Tissierella</taxon>
    </lineage>
</organism>
<keyword evidence="3 8" id="KW-0396">Initiation factor</keyword>
<keyword evidence="4 8" id="KW-0547">Nucleotide-binding</keyword>
<dbReference type="InterPro" id="IPR015760">
    <property type="entry name" value="TIF_IF2"/>
</dbReference>
<dbReference type="InterPro" id="IPR009000">
    <property type="entry name" value="Transl_B-barrel_sf"/>
</dbReference>
<feature type="region of interest" description="Disordered" evidence="10">
    <location>
        <begin position="94"/>
        <end position="119"/>
    </location>
</feature>
<evidence type="ECO:0000256" key="10">
    <source>
        <dbReference type="SAM" id="MobiDB-lite"/>
    </source>
</evidence>
<evidence type="ECO:0000256" key="5">
    <source>
        <dbReference type="ARBA" id="ARBA00022917"/>
    </source>
</evidence>
<feature type="compositionally biased region" description="Basic residues" evidence="10">
    <location>
        <begin position="100"/>
        <end position="111"/>
    </location>
</feature>
<gene>
    <name evidence="8 12" type="primary">infB</name>
    <name evidence="12" type="ORF">NE686_01520</name>
</gene>
<reference evidence="12 13" key="1">
    <citation type="submission" date="2022-06" db="EMBL/GenBank/DDBJ databases">
        <title>Isolation of gut microbiota from human fecal samples.</title>
        <authorList>
            <person name="Pamer E.G."/>
            <person name="Barat B."/>
            <person name="Waligurski E."/>
            <person name="Medina S."/>
            <person name="Paddock L."/>
            <person name="Mostad J."/>
        </authorList>
    </citation>
    <scope>NUCLEOTIDE SEQUENCE [LARGE SCALE GENOMIC DNA]</scope>
    <source>
        <strain evidence="12 13">DFI.7.95</strain>
    </source>
</reference>
<dbReference type="CDD" id="cd01887">
    <property type="entry name" value="IF2_eIF5B"/>
    <property type="match status" value="1"/>
</dbReference>
<dbReference type="GO" id="GO:0003743">
    <property type="term" value="F:translation initiation factor activity"/>
    <property type="evidence" value="ECO:0007669"/>
    <property type="project" value="UniProtKB-KW"/>
</dbReference>
<comment type="similarity">
    <text evidence="1 8 9">Belongs to the TRAFAC class translation factor GTPase superfamily. Classic translation factor GTPase family. IF-2 subfamily.</text>
</comment>
<dbReference type="HAMAP" id="MF_00100_B">
    <property type="entry name" value="IF_2_B"/>
    <property type="match status" value="1"/>
</dbReference>
<keyword evidence="13" id="KW-1185">Reference proteome</keyword>
<dbReference type="PANTHER" id="PTHR43381">
    <property type="entry name" value="TRANSLATION INITIATION FACTOR IF-2-RELATED"/>
    <property type="match status" value="1"/>
</dbReference>
<dbReference type="Pfam" id="PF22042">
    <property type="entry name" value="EF-G_D2"/>
    <property type="match status" value="1"/>
</dbReference>
<proteinExistence type="inferred from homology"/>
<sequence length="715" mass="78510">MKKIRVYELARELGISSKDLIEKIVSLDITVSNHMSALEDEDARIIKSLLSEEEEGNIVGEKFDDIDENIKDSNKIISKRDVEEDEKIVKEIENRDNTKQRNKKQRNKNKVKNNSMSKENTIISKEGNEVVIEIEDNIIVKDLADKIGVSPSQIISKLIGLGVMVNQNQSIDSDIAIIVAEEFGIELTIKEASKKIQESIEDEFNLDYEDNPEDLKSRAPIVTVMGHVDHGKTSLLDAIKETSVTKSEAGGITQHIGAYAVNINNRKICFLDTPGHEAFTSMRARGAQVTDIAILVVAADDGVMPQTIEAINHAKAAKVPIIVAINKMDKPTANVDRIKQELVENALVPEDWGGDTITVPVSAKNRQGIEELLEMILLVAEIQELKANPNRNAVGTIVEAQLDKGKGPLATVLVQKGTLEVGDMVISGSAFGRVRAMLDDKGKRVKKAGPSTPVVILGLSEVPNAGDLLYEVDDEKTARSLAEKSKEATRAEQMKADQKVSLDDLFERIKLGEIKDLNIIIKADVRGSMEALKQSLEKLDTDEVKTNIIHGGVGGITESDIILASASNAIVVGFNVRPNLNAIEVAKREKVDVRTYRVIYEAIEDIQAAIKGMHAPKIVEEVIGRAEVRATFRLPNGSTIAGIYVLDGKIARNGKIRLLRNDIVIFEGGVSSLKRFKDDAREVLSGYEAGLGLENYNDIKEGDLLEAYVLKEVEK</sequence>
<feature type="binding site" evidence="8">
    <location>
        <begin position="272"/>
        <end position="276"/>
    </location>
    <ligand>
        <name>GTP</name>
        <dbReference type="ChEBI" id="CHEBI:37565"/>
    </ligand>
</feature>
<evidence type="ECO:0000256" key="6">
    <source>
        <dbReference type="ARBA" id="ARBA00023134"/>
    </source>
</evidence>
<dbReference type="Gene3D" id="1.10.10.2480">
    <property type="match status" value="1"/>
</dbReference>
<dbReference type="InterPro" id="IPR000795">
    <property type="entry name" value="T_Tr_GTP-bd_dom"/>
</dbReference>
<feature type="binding site" evidence="8">
    <location>
        <begin position="226"/>
        <end position="233"/>
    </location>
    <ligand>
        <name>GTP</name>
        <dbReference type="ChEBI" id="CHEBI:37565"/>
    </ligand>
</feature>
<dbReference type="PROSITE" id="PS51722">
    <property type="entry name" value="G_TR_2"/>
    <property type="match status" value="1"/>
</dbReference>
<dbReference type="InterPro" id="IPR000178">
    <property type="entry name" value="TF_IF2_bacterial-like"/>
</dbReference>
<dbReference type="Pfam" id="PF04760">
    <property type="entry name" value="IF2_N"/>
    <property type="match status" value="2"/>
</dbReference>
<evidence type="ECO:0000256" key="9">
    <source>
        <dbReference type="RuleBase" id="RU000644"/>
    </source>
</evidence>
<keyword evidence="5 8" id="KW-0648">Protein biosynthesis</keyword>
<feature type="binding site" evidence="8">
    <location>
        <begin position="326"/>
        <end position="329"/>
    </location>
    <ligand>
        <name>GTP</name>
        <dbReference type="ChEBI" id="CHEBI:37565"/>
    </ligand>
</feature>
<dbReference type="PANTHER" id="PTHR43381:SF5">
    <property type="entry name" value="TR-TYPE G DOMAIN-CONTAINING PROTEIN"/>
    <property type="match status" value="1"/>
</dbReference>
<name>A0ABT1S5K1_9FIRM</name>
<comment type="subcellular location">
    <subcellularLocation>
        <location evidence="8">Cytoplasm</location>
    </subcellularLocation>
</comment>
<evidence type="ECO:0000256" key="8">
    <source>
        <dbReference type="HAMAP-Rule" id="MF_00100"/>
    </source>
</evidence>
<evidence type="ECO:0000256" key="1">
    <source>
        <dbReference type="ARBA" id="ARBA00007733"/>
    </source>
</evidence>
<evidence type="ECO:0000259" key="11">
    <source>
        <dbReference type="PROSITE" id="PS51722"/>
    </source>
</evidence>